<evidence type="ECO:0000256" key="8">
    <source>
        <dbReference type="RuleBase" id="RU004185"/>
    </source>
</evidence>
<dbReference type="Pfam" id="PF00762">
    <property type="entry name" value="Ferrochelatase"/>
    <property type="match status" value="1"/>
</dbReference>
<dbReference type="Proteomes" id="UP001500767">
    <property type="component" value="Unassembled WGS sequence"/>
</dbReference>
<keyword evidence="5 7" id="KW-0627">Porphyrin biosynthesis</keyword>
<evidence type="ECO:0000256" key="1">
    <source>
        <dbReference type="ARBA" id="ARBA00004744"/>
    </source>
</evidence>
<keyword evidence="4 7" id="KW-0456">Lyase</keyword>
<keyword evidence="7" id="KW-0479">Metal-binding</keyword>
<dbReference type="SUPFAM" id="SSF53800">
    <property type="entry name" value="Chelatase"/>
    <property type="match status" value="1"/>
</dbReference>
<feature type="binding site" evidence="7">
    <location>
        <position position="66"/>
    </location>
    <ligand>
        <name>Fe-coproporphyrin III</name>
        <dbReference type="ChEBI" id="CHEBI:68438"/>
    </ligand>
</feature>
<proteinExistence type="inferred from homology"/>
<comment type="caution">
    <text evidence="7">Lacks conserved residue(s) required for the propagation of feature annotation.</text>
</comment>
<evidence type="ECO:0000256" key="3">
    <source>
        <dbReference type="ARBA" id="ARBA00023133"/>
    </source>
</evidence>
<dbReference type="CDD" id="cd00419">
    <property type="entry name" value="Ferrochelatase_C"/>
    <property type="match status" value="1"/>
</dbReference>
<comment type="caution">
    <text evidence="9">The sequence shown here is derived from an EMBL/GenBank/DDBJ whole genome shotgun (WGS) entry which is preliminary data.</text>
</comment>
<feature type="binding site" evidence="7">
    <location>
        <position position="194"/>
    </location>
    <ligand>
        <name>Fe(2+)</name>
        <dbReference type="ChEBI" id="CHEBI:29033"/>
    </ligand>
</feature>
<dbReference type="PANTHER" id="PTHR11108:SF1">
    <property type="entry name" value="FERROCHELATASE, MITOCHONDRIAL"/>
    <property type="match status" value="1"/>
</dbReference>
<comment type="catalytic activity">
    <reaction evidence="6">
        <text>Fe-coproporphyrin III + 2 H(+) = coproporphyrin III + Fe(2+)</text>
        <dbReference type="Rhea" id="RHEA:49572"/>
        <dbReference type="ChEBI" id="CHEBI:15378"/>
        <dbReference type="ChEBI" id="CHEBI:29033"/>
        <dbReference type="ChEBI" id="CHEBI:68438"/>
        <dbReference type="ChEBI" id="CHEBI:131725"/>
        <dbReference type="EC" id="4.99.1.9"/>
    </reaction>
    <physiologicalReaction direction="right-to-left" evidence="6">
        <dbReference type="Rhea" id="RHEA:49574"/>
    </physiologicalReaction>
</comment>
<dbReference type="NCBIfam" id="NF000689">
    <property type="entry name" value="PRK00035.2-1"/>
    <property type="match status" value="1"/>
</dbReference>
<dbReference type="HAMAP" id="MF_00323">
    <property type="entry name" value="Ferrochelatase"/>
    <property type="match status" value="1"/>
</dbReference>
<comment type="function">
    <text evidence="7">Involved in coproporphyrin-dependent heme b biosynthesis. Catalyzes the insertion of ferrous iron into coproporphyrin III to form Fe-coproporphyrin III.</text>
</comment>
<evidence type="ECO:0000256" key="6">
    <source>
        <dbReference type="ARBA" id="ARBA00024536"/>
    </source>
</evidence>
<accession>A0ABP6WGT2</accession>
<dbReference type="PANTHER" id="PTHR11108">
    <property type="entry name" value="FERROCHELATASE"/>
    <property type="match status" value="1"/>
</dbReference>
<evidence type="ECO:0000313" key="10">
    <source>
        <dbReference type="Proteomes" id="UP001500767"/>
    </source>
</evidence>
<reference evidence="10" key="1">
    <citation type="journal article" date="2019" name="Int. J. Syst. Evol. Microbiol.">
        <title>The Global Catalogue of Microorganisms (GCM) 10K type strain sequencing project: providing services to taxonomists for standard genome sequencing and annotation.</title>
        <authorList>
            <consortium name="The Broad Institute Genomics Platform"/>
            <consortium name="The Broad Institute Genome Sequencing Center for Infectious Disease"/>
            <person name="Wu L."/>
            <person name="Ma J."/>
        </authorList>
    </citation>
    <scope>NUCLEOTIDE SEQUENCE [LARGE SCALE GENOMIC DNA]</scope>
    <source>
        <strain evidence="10">JCM 16540</strain>
    </source>
</reference>
<dbReference type="InterPro" id="IPR001015">
    <property type="entry name" value="Ferrochelatase"/>
</dbReference>
<evidence type="ECO:0000256" key="4">
    <source>
        <dbReference type="ARBA" id="ARBA00023239"/>
    </source>
</evidence>
<comment type="pathway">
    <text evidence="1 7">Porphyrin-containing compound metabolism; protoheme biosynthesis.</text>
</comment>
<feature type="binding site" evidence="7">
    <location>
        <position position="288"/>
    </location>
    <ligand>
        <name>Fe(2+)</name>
        <dbReference type="ChEBI" id="CHEBI:29033"/>
    </ligand>
</feature>
<name>A0ABP6WGT2_9ACTN</name>
<keyword evidence="7" id="KW-0963">Cytoplasm</keyword>
<dbReference type="InterPro" id="IPR033644">
    <property type="entry name" value="Ferrochelatase_C"/>
</dbReference>
<protein>
    <recommendedName>
        <fullName evidence="7">Coproporphyrin III ferrochelatase</fullName>
        <ecNumber evidence="7">4.99.1.9</ecNumber>
    </recommendedName>
</protein>
<dbReference type="InterPro" id="IPR033659">
    <property type="entry name" value="Ferrochelatase_N"/>
</dbReference>
<sequence>MPDAAPAAASDPRTAPYDALLLVSFGGPEQPADVMPFLENVTRGRGIPRDRLAAVAHHYDDFGGRSPINDQCRELLAALRTELDSRSIDLPLYWGNRNWDPFLGPEVERIVADGHRRVVAVLTSAYPSYSSCRQYRENLFDAFDPQSASGVTVDKIRHYSDHPGFVTASVDATNAALDELGELGDDARLVFMTHSIPTAMATTAGPTPRRPEGGYVDWHLAVAAAVTRGVEERRGRSYAFDLAFCSRSGPPSQPWLEPDVNDHLAELKEAGVPAVVLVPIGFVSDHMEVIYDLDTEAVETARELGMPLARAATAGTHPAFVSALVDLVLERAAAARDEEPAKPVVAGGPVGWYDCNPDCCTNLREPGRQALCQRVAQPV</sequence>
<dbReference type="EC" id="4.99.1.9" evidence="7"/>
<evidence type="ECO:0000256" key="2">
    <source>
        <dbReference type="ARBA" id="ARBA00023004"/>
    </source>
</evidence>
<keyword evidence="2 7" id="KW-0408">Iron</keyword>
<dbReference type="CDD" id="cd03411">
    <property type="entry name" value="Ferrochelatase_N"/>
    <property type="match status" value="1"/>
</dbReference>
<dbReference type="EMBL" id="BAAAYR010000001">
    <property type="protein sequence ID" value="GAA3550075.1"/>
    <property type="molecule type" value="Genomic_DNA"/>
</dbReference>
<dbReference type="Gene3D" id="3.40.50.1400">
    <property type="match status" value="2"/>
</dbReference>
<evidence type="ECO:0000313" key="9">
    <source>
        <dbReference type="EMBL" id="GAA3550075.1"/>
    </source>
</evidence>
<evidence type="ECO:0000256" key="7">
    <source>
        <dbReference type="HAMAP-Rule" id="MF_00323"/>
    </source>
</evidence>
<comment type="similarity">
    <text evidence="7 8">Belongs to the ferrochelatase family.</text>
</comment>
<keyword evidence="10" id="KW-1185">Reference proteome</keyword>
<feature type="binding site" evidence="7">
    <location>
        <position position="135"/>
    </location>
    <ligand>
        <name>Fe-coproporphyrin III</name>
        <dbReference type="ChEBI" id="CHEBI:68438"/>
    </ligand>
</feature>
<evidence type="ECO:0000256" key="5">
    <source>
        <dbReference type="ARBA" id="ARBA00023244"/>
    </source>
</evidence>
<keyword evidence="3 7" id="KW-0350">Heme biosynthesis</keyword>
<dbReference type="RefSeq" id="WP_344740681.1">
    <property type="nucleotide sequence ID" value="NZ_BAAAYR010000001.1"/>
</dbReference>
<organism evidence="9 10">
    <name type="scientific">Microlunatus spumicola</name>
    <dbReference type="NCBI Taxonomy" id="81499"/>
    <lineage>
        <taxon>Bacteria</taxon>
        <taxon>Bacillati</taxon>
        <taxon>Actinomycetota</taxon>
        <taxon>Actinomycetes</taxon>
        <taxon>Propionibacteriales</taxon>
        <taxon>Propionibacteriaceae</taxon>
        <taxon>Microlunatus</taxon>
    </lineage>
</organism>
<comment type="subcellular location">
    <subcellularLocation>
        <location evidence="7">Cytoplasm</location>
    </subcellularLocation>
</comment>
<gene>
    <name evidence="7" type="primary">cpfC</name>
    <name evidence="9" type="ORF">GCM10022197_01120</name>
</gene>